<dbReference type="InterPro" id="IPR001245">
    <property type="entry name" value="Ser-Thr/Tyr_kinase_cat_dom"/>
</dbReference>
<evidence type="ECO:0000256" key="6">
    <source>
        <dbReference type="PROSITE-ProRule" id="PRU10141"/>
    </source>
</evidence>
<dbReference type="InterPro" id="IPR011009">
    <property type="entry name" value="Kinase-like_dom_sf"/>
</dbReference>
<dbReference type="GO" id="GO:0004674">
    <property type="term" value="F:protein serine/threonine kinase activity"/>
    <property type="evidence" value="ECO:0007669"/>
    <property type="project" value="UniProtKB-KW"/>
</dbReference>
<dbReference type="Proteomes" id="UP001159364">
    <property type="component" value="Linkage Group LG01"/>
</dbReference>
<keyword evidence="2" id="KW-0808">Transferase</keyword>
<name>A0AAV8U740_9ROSI</name>
<keyword evidence="4" id="KW-0418">Kinase</keyword>
<comment type="caution">
    <text evidence="9">The sequence shown here is derived from an EMBL/GenBank/DDBJ whole genome shotgun (WGS) entry which is preliminary data.</text>
</comment>
<dbReference type="Gene3D" id="1.10.510.10">
    <property type="entry name" value="Transferase(Phosphotransferase) domain 1"/>
    <property type="match status" value="1"/>
</dbReference>
<keyword evidence="1" id="KW-0723">Serine/threonine-protein kinase</keyword>
<dbReference type="PANTHER" id="PTHR47989">
    <property type="entry name" value="OS01G0750732 PROTEIN"/>
    <property type="match status" value="1"/>
</dbReference>
<organism evidence="9 10">
    <name type="scientific">Erythroxylum novogranatense</name>
    <dbReference type="NCBI Taxonomy" id="1862640"/>
    <lineage>
        <taxon>Eukaryota</taxon>
        <taxon>Viridiplantae</taxon>
        <taxon>Streptophyta</taxon>
        <taxon>Embryophyta</taxon>
        <taxon>Tracheophyta</taxon>
        <taxon>Spermatophyta</taxon>
        <taxon>Magnoliopsida</taxon>
        <taxon>eudicotyledons</taxon>
        <taxon>Gunneridae</taxon>
        <taxon>Pentapetalae</taxon>
        <taxon>rosids</taxon>
        <taxon>fabids</taxon>
        <taxon>Malpighiales</taxon>
        <taxon>Erythroxylaceae</taxon>
        <taxon>Erythroxylum</taxon>
    </lineage>
</organism>
<protein>
    <recommendedName>
        <fullName evidence="8">Protein kinase domain-containing protein</fullName>
    </recommendedName>
</protein>
<dbReference type="Pfam" id="PF23180">
    <property type="entry name" value="ALE2_N"/>
    <property type="match status" value="1"/>
</dbReference>
<dbReference type="SUPFAM" id="SSF56112">
    <property type="entry name" value="Protein kinase-like (PK-like)"/>
    <property type="match status" value="1"/>
</dbReference>
<dbReference type="PROSITE" id="PS00108">
    <property type="entry name" value="PROTEIN_KINASE_ST"/>
    <property type="match status" value="1"/>
</dbReference>
<dbReference type="Gene3D" id="3.30.200.20">
    <property type="entry name" value="Phosphorylase Kinase, domain 1"/>
    <property type="match status" value="1"/>
</dbReference>
<keyword evidence="3 6" id="KW-0547">Nucleotide-binding</keyword>
<evidence type="ECO:0000256" key="7">
    <source>
        <dbReference type="SAM" id="Phobius"/>
    </source>
</evidence>
<proteinExistence type="predicted"/>
<dbReference type="Pfam" id="PF07714">
    <property type="entry name" value="PK_Tyr_Ser-Thr"/>
    <property type="match status" value="1"/>
</dbReference>
<evidence type="ECO:0000256" key="5">
    <source>
        <dbReference type="ARBA" id="ARBA00022840"/>
    </source>
</evidence>
<evidence type="ECO:0000313" key="9">
    <source>
        <dbReference type="EMBL" id="KAJ8774155.1"/>
    </source>
</evidence>
<dbReference type="InterPro" id="IPR017441">
    <property type="entry name" value="Protein_kinase_ATP_BS"/>
</dbReference>
<dbReference type="CDD" id="cd14066">
    <property type="entry name" value="STKc_IRAK"/>
    <property type="match status" value="1"/>
</dbReference>
<evidence type="ECO:0000256" key="3">
    <source>
        <dbReference type="ARBA" id="ARBA00022741"/>
    </source>
</evidence>
<feature type="transmembrane region" description="Helical" evidence="7">
    <location>
        <begin position="340"/>
        <end position="363"/>
    </location>
</feature>
<dbReference type="PANTHER" id="PTHR47989:SF45">
    <property type="entry name" value="OS01G0709500 PROTEIN"/>
    <property type="match status" value="1"/>
</dbReference>
<dbReference type="InterPro" id="IPR057597">
    <property type="entry name" value="ALE2_N"/>
</dbReference>
<dbReference type="InterPro" id="IPR000719">
    <property type="entry name" value="Prot_kinase_dom"/>
</dbReference>
<keyword evidence="5 6" id="KW-0067">ATP-binding</keyword>
<evidence type="ECO:0000256" key="2">
    <source>
        <dbReference type="ARBA" id="ARBA00022679"/>
    </source>
</evidence>
<sequence length="819" mass="90458">MNSVCLSHVEKTSDLRTISIFVSKRHGKSMAESSYRESHFPSSFHQPPTKGVYLVTFLAHNDFRPSSIALEPSMASFKGLANKWVHDSVYSLSIVSHRSPSFSPIQSPSSSWSWGSCAPAVSPTISPSQFNVHIHSPAKPPTGYPSRKTKAPPPVHIMTLPPPYLASDCTSVTCAEPLTNTPPGSPCRCVWPLKVKLRLGVAIYTFFPLVSELAEEIAAGVALNDSQVRIMGASAGRKQLEKSTVLISLVPAEVKFDDTTAFLIYEKFWSKQVKIKASLFGTYEVLYVQYPGLPPSPPSSSAISTSDDYPYAGHGNNGRANKPLGVDVPKRKKNGLSRSTIAVTWVSTFTFLVICMAICWLFLLRCGSYSYLRPQVPPPAVSSPAKPSGTYRPMSSPRILGSASVSISSDPMAYTGSAKTFNLIDIEKATNNFDASRVIGEGGFGVVYRGKLVNEKEVAVKVLKRDDQHGSREFLAEIEMLGRLHHRNLVKLIGICTEGNVRCLVYELIPNGSVDSHLHGVDKERNPLDWDARMKIALGAARGLAYLHEDSNPRVIHRDFKSSNILLEHDFTPKVSDFGLARAAMDDGDKHISTCVMGTFGYLAPEYAMTGHLLVKSDVYSYGVVVLELLTGRKPVDLLQPPGQENLVAYARPLLTIKEQLETIIDPTIKSTVSRDIIAKVAAIASMCVQPEVSHRPFMGEVVQALKLVCKEFDETEMPDSRDFRGFQVELVEALPSYQPLQLSTSELLKTPTEVEQQKRESFRRYSASGPPRTGRTRHFWKRLIICLDVIRVNKEVHINCLQGLVKFQRIISNPCLIQ</sequence>
<evidence type="ECO:0000256" key="1">
    <source>
        <dbReference type="ARBA" id="ARBA00022527"/>
    </source>
</evidence>
<gene>
    <name evidence="9" type="ORF">K2173_009586</name>
</gene>
<keyword evidence="7" id="KW-0472">Membrane</keyword>
<evidence type="ECO:0000313" key="10">
    <source>
        <dbReference type="Proteomes" id="UP001159364"/>
    </source>
</evidence>
<dbReference type="AlphaFoldDB" id="A0AAV8U740"/>
<evidence type="ECO:0000259" key="8">
    <source>
        <dbReference type="PROSITE" id="PS50011"/>
    </source>
</evidence>
<evidence type="ECO:0000256" key="4">
    <source>
        <dbReference type="ARBA" id="ARBA00022777"/>
    </source>
</evidence>
<reference evidence="9 10" key="1">
    <citation type="submission" date="2021-09" db="EMBL/GenBank/DDBJ databases">
        <title>Genomic insights and catalytic innovation underlie evolution of tropane alkaloids biosynthesis.</title>
        <authorList>
            <person name="Wang Y.-J."/>
            <person name="Tian T."/>
            <person name="Huang J.-P."/>
            <person name="Huang S.-X."/>
        </authorList>
    </citation>
    <scope>NUCLEOTIDE SEQUENCE [LARGE SCALE GENOMIC DNA]</scope>
    <source>
        <strain evidence="9">KIB-2018</strain>
        <tissue evidence="9">Leaf</tissue>
    </source>
</reference>
<dbReference type="FunFam" id="3.30.200.20:FF:000146">
    <property type="entry name" value="receptor-like serine/threonine-protein kinase ALE2"/>
    <property type="match status" value="1"/>
</dbReference>
<dbReference type="FunFam" id="1.10.510.10:FF:000051">
    <property type="entry name" value="Receptor-like serine/threonine-protein kinase ALE2"/>
    <property type="match status" value="1"/>
</dbReference>
<accession>A0AAV8U740</accession>
<dbReference type="PROSITE" id="PS00107">
    <property type="entry name" value="PROTEIN_KINASE_ATP"/>
    <property type="match status" value="1"/>
</dbReference>
<feature type="binding site" evidence="6">
    <location>
        <position position="461"/>
    </location>
    <ligand>
        <name>ATP</name>
        <dbReference type="ChEBI" id="CHEBI:30616"/>
    </ligand>
</feature>
<keyword evidence="10" id="KW-1185">Reference proteome</keyword>
<dbReference type="EMBL" id="JAIWQS010000001">
    <property type="protein sequence ID" value="KAJ8774155.1"/>
    <property type="molecule type" value="Genomic_DNA"/>
</dbReference>
<feature type="domain" description="Protein kinase" evidence="8">
    <location>
        <begin position="433"/>
        <end position="709"/>
    </location>
</feature>
<keyword evidence="7" id="KW-0812">Transmembrane</keyword>
<dbReference type="InterPro" id="IPR008271">
    <property type="entry name" value="Ser/Thr_kinase_AS"/>
</dbReference>
<dbReference type="GO" id="GO:0005524">
    <property type="term" value="F:ATP binding"/>
    <property type="evidence" value="ECO:0007669"/>
    <property type="project" value="UniProtKB-UniRule"/>
</dbReference>
<dbReference type="PROSITE" id="PS50011">
    <property type="entry name" value="PROTEIN_KINASE_DOM"/>
    <property type="match status" value="1"/>
</dbReference>
<keyword evidence="7" id="KW-1133">Transmembrane helix</keyword>